<dbReference type="InterPro" id="IPR032675">
    <property type="entry name" value="LRR_dom_sf"/>
</dbReference>
<gene>
    <name evidence="2" type="ORF">P43SY_009739</name>
</gene>
<dbReference type="AlphaFoldDB" id="A0AAD5Q203"/>
<dbReference type="Gene3D" id="3.80.10.10">
    <property type="entry name" value="Ribonuclease Inhibitor"/>
    <property type="match status" value="1"/>
</dbReference>
<reference evidence="2" key="1">
    <citation type="submission" date="2021-12" db="EMBL/GenBank/DDBJ databases">
        <title>Prjna785345.</title>
        <authorList>
            <person name="Rujirawat T."/>
            <person name="Krajaejun T."/>
        </authorList>
    </citation>
    <scope>NUCLEOTIDE SEQUENCE</scope>
    <source>
        <strain evidence="2">Pi057C3</strain>
    </source>
</reference>
<keyword evidence="1" id="KW-0812">Transmembrane</keyword>
<evidence type="ECO:0000256" key="1">
    <source>
        <dbReference type="SAM" id="Phobius"/>
    </source>
</evidence>
<organism evidence="2 3">
    <name type="scientific">Pythium insidiosum</name>
    <name type="common">Pythiosis disease agent</name>
    <dbReference type="NCBI Taxonomy" id="114742"/>
    <lineage>
        <taxon>Eukaryota</taxon>
        <taxon>Sar</taxon>
        <taxon>Stramenopiles</taxon>
        <taxon>Oomycota</taxon>
        <taxon>Peronosporomycetes</taxon>
        <taxon>Pythiales</taxon>
        <taxon>Pythiaceae</taxon>
        <taxon>Pythium</taxon>
    </lineage>
</organism>
<accession>A0AAD5Q203</accession>
<proteinExistence type="predicted"/>
<comment type="caution">
    <text evidence="2">The sequence shown here is derived from an EMBL/GenBank/DDBJ whole genome shotgun (WGS) entry which is preliminary data.</text>
</comment>
<name>A0AAD5Q203_PYTIN</name>
<feature type="transmembrane region" description="Helical" evidence="1">
    <location>
        <begin position="182"/>
        <end position="202"/>
    </location>
</feature>
<sequence length="700" mass="77877">MMRETPCAPTQALVAVKTYRFALSPWGFRAAWLGVLVLHGACTAFFSLLSLFYHRVPDTYLDICLIFYGLGMPNQHYFTLSIVAALLAGIHGLLAALMIVWSLWRRQLSFGPLQDPVVMARVGRSSGSPGWMLQCYRKTFGRHGVFGVESPYFEPLVVLREIVETALQAHQAFRMSLYLPRVWLNHLYVSLLVLNCLSPPILHWMSAHNEPRRRVLYLLSDALLDLFSSVGVPVILLLSYLPDFDSNLFGFDVPFWYNDEWLVNVMNESQLLLVSSWTDLASRVVFALGLVGSIQGVKNLLQVDATAASSVFPLLVSSQPSGRLASAATATAARQAAWFRGLDRVVHRAFAFVGLAIVVFHVLAAQQAKLPQCLMQVRPWFATKPACALLLVDCFHQNLTGDAAEIAALWDVADDARVTRILVRHCPRLQMPQALQGFRHLRGLKLYNSTVVEWGDAAALTNARHPEIMSVLLVRVDFPDGQLARGLMHADFPQQLYDIEFCVSNLASLPDALAQIWPVGGYFYLERCRFDTMPRVLLALQPTQLSLAGAGLETFPFEVLELPSLDFLNVGESSISTLEPPVGQHVRGIGALRNVYLLDTNVSVLPRWIDALLLTAIPHSVPLMISRTPFCAAMLEIQRGERAAFPVLEATPPAAKQQELSFVMNWTRGAFDLKRFLSCSFPDALFYSLQAEDARNALVA</sequence>
<evidence type="ECO:0000313" key="2">
    <source>
        <dbReference type="EMBL" id="KAJ0391909.1"/>
    </source>
</evidence>
<feature type="transmembrane region" description="Helical" evidence="1">
    <location>
        <begin position="30"/>
        <end position="53"/>
    </location>
</feature>
<keyword evidence="1" id="KW-0472">Membrane</keyword>
<protein>
    <submittedName>
        <fullName evidence="2">Uncharacterized protein</fullName>
    </submittedName>
</protein>
<evidence type="ECO:0000313" key="3">
    <source>
        <dbReference type="Proteomes" id="UP001209570"/>
    </source>
</evidence>
<dbReference type="EMBL" id="JAKCXM010000792">
    <property type="protein sequence ID" value="KAJ0391909.1"/>
    <property type="molecule type" value="Genomic_DNA"/>
</dbReference>
<keyword evidence="3" id="KW-1185">Reference proteome</keyword>
<dbReference type="Proteomes" id="UP001209570">
    <property type="component" value="Unassembled WGS sequence"/>
</dbReference>
<feature type="transmembrane region" description="Helical" evidence="1">
    <location>
        <begin position="345"/>
        <end position="364"/>
    </location>
</feature>
<feature type="transmembrane region" description="Helical" evidence="1">
    <location>
        <begin position="222"/>
        <end position="241"/>
    </location>
</feature>
<keyword evidence="1" id="KW-1133">Transmembrane helix</keyword>
<feature type="transmembrane region" description="Helical" evidence="1">
    <location>
        <begin position="77"/>
        <end position="104"/>
    </location>
</feature>